<comment type="caution">
    <text evidence="2">The sequence shown here is derived from an EMBL/GenBank/DDBJ whole genome shotgun (WGS) entry which is preliminary data.</text>
</comment>
<keyword evidence="1" id="KW-1133">Transmembrane helix</keyword>
<accession>A0A942TT99</accession>
<evidence type="ECO:0000256" key="1">
    <source>
        <dbReference type="SAM" id="Phobius"/>
    </source>
</evidence>
<dbReference type="CDD" id="cd15482">
    <property type="entry name" value="Sialidase_non-viral"/>
    <property type="match status" value="1"/>
</dbReference>
<sequence>MKLTQNRLGIVIIIFLIAVVCLMFFYPKSEKEIIGNIPNDEFNEKAINKKLPLSITVSEEDIKPETIAYRLWFDLMQSFKDDGLIKNAYFKRFHLLEGDEDKFVVAVVYQVELGEGVQTSYGGENDEGLVDNIVWKLRIRKDAEQSYTLESFENSNDSLIGLPPVQDKESYQNEAGIGSNEDFRYEIANEILKITYDNGKIWVKVPATIEELFGGDYSGSKKYLIDGSYIINPKKTVFALFSNQELLLLMTTDKGKTWDKVLIKDQLPSVRQRFVGFTSEMDGYLIFTCDRTMSSEANFVMKTNDGGSTWETAGSVDEIYSLVTSGGFINDKLGFISFGSYNTMDEPPRPWLFRTDDGGSNWDEVEVPIPDEYKGIFTVAEVPVFKDGHGTLLVNQGPDGDYLGGNVLAKFTSEDEGKTWIFSSLVDPDNVLD</sequence>
<protein>
    <recommendedName>
        <fullName evidence="4">Exo-alpha-sialidase</fullName>
    </recommendedName>
</protein>
<dbReference type="Proteomes" id="UP000682713">
    <property type="component" value="Unassembled WGS sequence"/>
</dbReference>
<dbReference type="EMBL" id="JAGYPJ010000001">
    <property type="protein sequence ID" value="MBS4201787.1"/>
    <property type="molecule type" value="Genomic_DNA"/>
</dbReference>
<keyword evidence="1" id="KW-0472">Membrane</keyword>
<feature type="transmembrane region" description="Helical" evidence="1">
    <location>
        <begin position="7"/>
        <end position="26"/>
    </location>
</feature>
<dbReference type="InterPro" id="IPR015943">
    <property type="entry name" value="WD40/YVTN_repeat-like_dom_sf"/>
</dbReference>
<dbReference type="SUPFAM" id="SSF110296">
    <property type="entry name" value="Oligoxyloglucan reducing end-specific cellobiohydrolase"/>
    <property type="match status" value="1"/>
</dbReference>
<evidence type="ECO:0000313" key="3">
    <source>
        <dbReference type="Proteomes" id="UP000682713"/>
    </source>
</evidence>
<dbReference type="RefSeq" id="WP_213112224.1">
    <property type="nucleotide sequence ID" value="NZ_JAGYPJ010000001.1"/>
</dbReference>
<reference evidence="2 3" key="1">
    <citation type="submission" date="2021-05" db="EMBL/GenBank/DDBJ databases">
        <title>Novel Bacillus species.</title>
        <authorList>
            <person name="Liu G."/>
        </authorList>
    </citation>
    <scope>NUCLEOTIDE SEQUENCE [LARGE SCALE GENOMIC DNA]</scope>
    <source>
        <strain evidence="2 3">FJAT-49732</strain>
    </source>
</reference>
<evidence type="ECO:0000313" key="2">
    <source>
        <dbReference type="EMBL" id="MBS4201787.1"/>
    </source>
</evidence>
<keyword evidence="3" id="KW-1185">Reference proteome</keyword>
<evidence type="ECO:0008006" key="4">
    <source>
        <dbReference type="Google" id="ProtNLM"/>
    </source>
</evidence>
<gene>
    <name evidence="2" type="ORF">KHA93_19470</name>
</gene>
<organism evidence="2 3">
    <name type="scientific">Lederbergia citrisecunda</name>
    <dbReference type="NCBI Taxonomy" id="2833583"/>
    <lineage>
        <taxon>Bacteria</taxon>
        <taxon>Bacillati</taxon>
        <taxon>Bacillota</taxon>
        <taxon>Bacilli</taxon>
        <taxon>Bacillales</taxon>
        <taxon>Bacillaceae</taxon>
        <taxon>Lederbergia</taxon>
    </lineage>
</organism>
<name>A0A942TT99_9BACI</name>
<proteinExistence type="predicted"/>
<dbReference type="Gene3D" id="2.130.10.10">
    <property type="entry name" value="YVTN repeat-like/Quinoprotein amine dehydrogenase"/>
    <property type="match status" value="1"/>
</dbReference>
<keyword evidence="1" id="KW-0812">Transmembrane</keyword>
<dbReference type="AlphaFoldDB" id="A0A942TT99"/>